<dbReference type="OrthoDB" id="1220525at2"/>
<sequence length="769" mass="88277">MDSSIKIISRLENALNIKLEQLEKGAEMSGNTYATSSYTKDAVQYEKLTDLHLTKLHFENFAALEPVFETLYDLTLSECSIANARELHQIKLSYLTLEKCSISIDSKIHHKPDHHLKSLKLTDIAFDSLKALTSVFYSVENVYINHCTLENISPFLYTDFADNLYMDSVTLTNEGTFDPDVPKAKTAHRNFQHLYLKNMSIPHPGFFLPISKHLEYVTFTKCTVSNIHELNLFPRLYSLNIDDTDFIASANDIQYQRESKGKFTHLDFKNMKLKDFDFFAPISDGLAVLRLNNCEIESLKSICQFTDLKKLYSHPNIHVNDRNIPDNAKQFELTECIIQPRIYTWDKVSPLPDFNTEFLASIASYTRSLTIEGYNLINIHNLQHFSRLNKLSFDKCTIDLDDYSLIAPQIQQIVFKTTAIKNQEAFQYFTALENLKFTTNTSDSGPVDFKKLLPLKAHLKKLTINDSDIFELIENIDVLKHFTALEKLDIWVNSLELAQDILSIKFLKELNLYIDEQTPVILETAILDVQQLKNMEKLSLQSYDQIPFRGIGHLKSLKTLSIESDGDVENLNALPLLEKLSIEGGAVINKLPRLEQVKVLDIRIDEDSEVTSLKNFPNLEKLQLSNTEEEQRIDISGLEKLKVLVCECYDVDNIVAFENLPSLEELDLCYRGISILPKLDKLTNLKILNLSENQIKNIEGLKNLKNLERLNLYDNEISDFSILNKLPKLHEVNVCGNGITKEVIEKQLDKPEILIWYGLPYIPFSIRID</sequence>
<dbReference type="InterPro" id="IPR032675">
    <property type="entry name" value="LRR_dom_sf"/>
</dbReference>
<dbReference type="Proteomes" id="UP000307507">
    <property type="component" value="Unassembled WGS sequence"/>
</dbReference>
<dbReference type="EMBL" id="SSNZ01000002">
    <property type="protein sequence ID" value="THF51370.1"/>
    <property type="molecule type" value="Genomic_DNA"/>
</dbReference>
<dbReference type="InterPro" id="IPR050836">
    <property type="entry name" value="SDS22/Internalin_LRR"/>
</dbReference>
<evidence type="ECO:0000256" key="2">
    <source>
        <dbReference type="ARBA" id="ARBA00022737"/>
    </source>
</evidence>
<gene>
    <name evidence="3" type="ORF">E6C50_06285</name>
</gene>
<dbReference type="RefSeq" id="WP_136402355.1">
    <property type="nucleotide sequence ID" value="NZ_SSNZ01000002.1"/>
</dbReference>
<accession>A0A4V3W8I5</accession>
<protein>
    <submittedName>
        <fullName evidence="3">Leucine-rich repeat domain-containing protein</fullName>
    </submittedName>
</protein>
<keyword evidence="4" id="KW-1185">Reference proteome</keyword>
<organism evidence="3 4">
    <name type="scientific">Flavobacterium supellecticarium</name>
    <dbReference type="NCBI Taxonomy" id="2565924"/>
    <lineage>
        <taxon>Bacteria</taxon>
        <taxon>Pseudomonadati</taxon>
        <taxon>Bacteroidota</taxon>
        <taxon>Flavobacteriia</taxon>
        <taxon>Flavobacteriales</taxon>
        <taxon>Flavobacteriaceae</taxon>
        <taxon>Flavobacterium</taxon>
    </lineage>
</organism>
<proteinExistence type="predicted"/>
<dbReference type="Gene3D" id="3.80.10.10">
    <property type="entry name" value="Ribonuclease Inhibitor"/>
    <property type="match status" value="4"/>
</dbReference>
<dbReference type="InterPro" id="IPR025875">
    <property type="entry name" value="Leu-rich_rpt_4"/>
</dbReference>
<keyword evidence="1" id="KW-0433">Leucine-rich repeat</keyword>
<dbReference type="Pfam" id="PF12799">
    <property type="entry name" value="LRR_4"/>
    <property type="match status" value="2"/>
</dbReference>
<dbReference type="InterPro" id="IPR001611">
    <property type="entry name" value="Leu-rich_rpt"/>
</dbReference>
<keyword evidence="2" id="KW-0677">Repeat</keyword>
<evidence type="ECO:0000256" key="1">
    <source>
        <dbReference type="ARBA" id="ARBA00022614"/>
    </source>
</evidence>
<dbReference type="AlphaFoldDB" id="A0A4V3W8I5"/>
<dbReference type="PANTHER" id="PTHR46652:SF3">
    <property type="entry name" value="LEUCINE-RICH REPEAT-CONTAINING PROTEIN 9"/>
    <property type="match status" value="1"/>
</dbReference>
<comment type="caution">
    <text evidence="3">The sequence shown here is derived from an EMBL/GenBank/DDBJ whole genome shotgun (WGS) entry which is preliminary data.</text>
</comment>
<dbReference type="SMART" id="SM00365">
    <property type="entry name" value="LRR_SD22"/>
    <property type="match status" value="2"/>
</dbReference>
<dbReference type="SUPFAM" id="SSF52058">
    <property type="entry name" value="L domain-like"/>
    <property type="match status" value="2"/>
</dbReference>
<dbReference type="PANTHER" id="PTHR46652">
    <property type="entry name" value="LEUCINE-RICH REPEAT AND IQ DOMAIN-CONTAINING PROTEIN 1-RELATED"/>
    <property type="match status" value="1"/>
</dbReference>
<evidence type="ECO:0000313" key="3">
    <source>
        <dbReference type="EMBL" id="THF51370.1"/>
    </source>
</evidence>
<dbReference type="PROSITE" id="PS51450">
    <property type="entry name" value="LRR"/>
    <property type="match status" value="2"/>
</dbReference>
<name>A0A4V3W8I5_9FLAO</name>
<reference evidence="3 4" key="1">
    <citation type="submission" date="2019-04" db="EMBL/GenBank/DDBJ databases">
        <title>Flavobacterium sp. nov. isolated from construction timber.</title>
        <authorList>
            <person name="Lin S.-Y."/>
            <person name="Chang C.-T."/>
            <person name="Young C.-C."/>
        </authorList>
    </citation>
    <scope>NUCLEOTIDE SEQUENCE [LARGE SCALE GENOMIC DNA]</scope>
    <source>
        <strain evidence="3 4">CC-CTC003</strain>
    </source>
</reference>
<evidence type="ECO:0000313" key="4">
    <source>
        <dbReference type="Proteomes" id="UP000307507"/>
    </source>
</evidence>